<comment type="caution">
    <text evidence="5">The sequence shown here is derived from an EMBL/GenBank/DDBJ whole genome shotgun (WGS) entry which is preliminary data.</text>
</comment>
<evidence type="ECO:0000256" key="2">
    <source>
        <dbReference type="ARBA" id="ARBA00023136"/>
    </source>
</evidence>
<dbReference type="Pfam" id="PF13677">
    <property type="entry name" value="MotB_plug"/>
    <property type="match status" value="1"/>
</dbReference>
<keyword evidence="6" id="KW-1185">Reference proteome</keyword>
<name>A0A545T211_9PROT</name>
<protein>
    <recommendedName>
        <fullName evidence="4">Motility protein B-like N-terminal domain-containing protein</fullName>
    </recommendedName>
</protein>
<keyword evidence="2 3" id="KW-0472">Membrane</keyword>
<feature type="domain" description="Motility protein B-like N-terminal" evidence="4">
    <location>
        <begin position="26"/>
        <end position="56"/>
    </location>
</feature>
<gene>
    <name evidence="5" type="ORF">FKG95_26910</name>
</gene>
<dbReference type="AlphaFoldDB" id="A0A545T211"/>
<evidence type="ECO:0000256" key="3">
    <source>
        <dbReference type="SAM" id="Phobius"/>
    </source>
</evidence>
<proteinExistence type="predicted"/>
<feature type="transmembrane region" description="Helical" evidence="3">
    <location>
        <begin position="17"/>
        <end position="37"/>
    </location>
</feature>
<reference evidence="5 6" key="1">
    <citation type="submission" date="2019-06" db="EMBL/GenBank/DDBJ databases">
        <title>Whole genome sequence for Rhodospirillaceae sp. R148.</title>
        <authorList>
            <person name="Wang G."/>
        </authorList>
    </citation>
    <scope>NUCLEOTIDE SEQUENCE [LARGE SCALE GENOMIC DNA]</scope>
    <source>
        <strain evidence="5 6">R148</strain>
    </source>
</reference>
<comment type="subcellular location">
    <subcellularLocation>
        <location evidence="1">Membrane</location>
    </subcellularLocation>
</comment>
<keyword evidence="3" id="KW-1133">Transmembrane helix</keyword>
<dbReference type="GO" id="GO:0016020">
    <property type="term" value="C:membrane"/>
    <property type="evidence" value="ECO:0007669"/>
    <property type="project" value="UniProtKB-SubCell"/>
</dbReference>
<dbReference type="InterPro" id="IPR025713">
    <property type="entry name" value="MotB-like_N_dom"/>
</dbReference>
<evidence type="ECO:0000313" key="5">
    <source>
        <dbReference type="EMBL" id="TQV71268.1"/>
    </source>
</evidence>
<organism evidence="5 6">
    <name type="scientific">Denitrobaculum tricleocarpae</name>
    <dbReference type="NCBI Taxonomy" id="2591009"/>
    <lineage>
        <taxon>Bacteria</taxon>
        <taxon>Pseudomonadati</taxon>
        <taxon>Pseudomonadota</taxon>
        <taxon>Alphaproteobacteria</taxon>
        <taxon>Rhodospirillales</taxon>
        <taxon>Rhodospirillaceae</taxon>
        <taxon>Denitrobaculum</taxon>
    </lineage>
</organism>
<dbReference type="EMBL" id="VHSH01000014">
    <property type="protein sequence ID" value="TQV71268.1"/>
    <property type="molecule type" value="Genomic_DNA"/>
</dbReference>
<dbReference type="RefSeq" id="WP_142899561.1">
    <property type="nucleotide sequence ID" value="NZ_ML660065.1"/>
</dbReference>
<evidence type="ECO:0000256" key="1">
    <source>
        <dbReference type="ARBA" id="ARBA00004370"/>
    </source>
</evidence>
<dbReference type="Proteomes" id="UP000315252">
    <property type="component" value="Unassembled WGS sequence"/>
</dbReference>
<accession>A0A545T211</accession>
<evidence type="ECO:0000259" key="4">
    <source>
        <dbReference type="Pfam" id="PF13677"/>
    </source>
</evidence>
<evidence type="ECO:0000313" key="6">
    <source>
        <dbReference type="Proteomes" id="UP000315252"/>
    </source>
</evidence>
<keyword evidence="3" id="KW-0812">Transmembrane</keyword>
<sequence length="238" mass="25329">MAGPLPRTFVGQSDPNVIALLSLKLLLLAFFILLNALSVIEEDKQRVVIDSVSQAFDGRIQAYKNLSEQAAGSGQLSGARELANELADLLDTTLPAIRLNEGARNSEVRVELPSSMLFARNATELNPGRDLLLQRLSKALLAAGTKGNAFLVEVRHGVPEDALARLDGAQERSVELRRLGELARHLANAGLPVERVSTGLEVGRPGAIFLNFRSVEVPADEAGTPAAGNPQAGAETQP</sequence>